<dbReference type="InterPro" id="IPR023346">
    <property type="entry name" value="Lysozyme-like_dom_sf"/>
</dbReference>
<dbReference type="InterPro" id="IPR038765">
    <property type="entry name" value="Papain-like_cys_pep_sf"/>
</dbReference>
<accession>A0A0H3DH94</accession>
<proteinExistence type="inferred from homology"/>
<feature type="transmembrane region" description="Helical" evidence="5">
    <location>
        <begin position="24"/>
        <end position="47"/>
    </location>
</feature>
<dbReference type="AlphaFoldDB" id="A0A0H3DH94"/>
<evidence type="ECO:0000259" key="6">
    <source>
        <dbReference type="PROSITE" id="PS51935"/>
    </source>
</evidence>
<dbReference type="RefSeq" id="WP_013229059.1">
    <property type="nucleotide sequence ID" value="NC_014318.1"/>
</dbReference>
<keyword evidence="2" id="KW-0645">Protease</keyword>
<feature type="domain" description="NlpC/P60" evidence="6">
    <location>
        <begin position="208"/>
        <end position="331"/>
    </location>
</feature>
<dbReference type="PATRIC" id="fig|749927.5.peg.7589"/>
<dbReference type="OrthoDB" id="5244330at2"/>
<dbReference type="KEGG" id="amd:AMED_7298"/>
<dbReference type="Gene3D" id="1.10.530.10">
    <property type="match status" value="1"/>
</dbReference>
<dbReference type="InterPro" id="IPR000064">
    <property type="entry name" value="NLP_P60_dom"/>
</dbReference>
<dbReference type="eggNOG" id="COG0741">
    <property type="taxonomic scope" value="Bacteria"/>
</dbReference>
<dbReference type="SUPFAM" id="SSF53955">
    <property type="entry name" value="Lysozyme-like"/>
    <property type="match status" value="1"/>
</dbReference>
<dbReference type="Proteomes" id="UP000000328">
    <property type="component" value="Chromosome"/>
</dbReference>
<keyword evidence="5" id="KW-0472">Membrane</keyword>
<dbReference type="EMBL" id="CP002000">
    <property type="protein sequence ID" value="ADJ49014.1"/>
    <property type="molecule type" value="Genomic_DNA"/>
</dbReference>
<evidence type="ECO:0000256" key="3">
    <source>
        <dbReference type="ARBA" id="ARBA00022801"/>
    </source>
</evidence>
<dbReference type="InterPro" id="IPR051202">
    <property type="entry name" value="Peptidase_C40"/>
</dbReference>
<dbReference type="Pfam" id="PF00877">
    <property type="entry name" value="NLPC_P60"/>
    <property type="match status" value="1"/>
</dbReference>
<protein>
    <submittedName>
        <fullName evidence="7">NLP/P60 protein</fullName>
    </submittedName>
</protein>
<dbReference type="eggNOG" id="COG0791">
    <property type="taxonomic scope" value="Bacteria"/>
</dbReference>
<dbReference type="InterPro" id="IPR008258">
    <property type="entry name" value="Transglycosylase_SLT_dom_1"/>
</dbReference>
<keyword evidence="3" id="KW-0378">Hydrolase</keyword>
<keyword evidence="5" id="KW-1133">Transmembrane helix</keyword>
<organism evidence="7 8">
    <name type="scientific">Amycolatopsis mediterranei (strain U-32)</name>
    <dbReference type="NCBI Taxonomy" id="749927"/>
    <lineage>
        <taxon>Bacteria</taxon>
        <taxon>Bacillati</taxon>
        <taxon>Actinomycetota</taxon>
        <taxon>Actinomycetes</taxon>
        <taxon>Pseudonocardiales</taxon>
        <taxon>Pseudonocardiaceae</taxon>
        <taxon>Amycolatopsis</taxon>
    </lineage>
</organism>
<sequence length="331" mass="34617">MNPLIALRAAEIARDQVREHPGRWGCLAVLLLFGPPAICVMIVVVLLTTLTGAGDTSSASAPGDGAVADIPPDYLALYRQAAQTCPGLDWSIPAAIGKIETDHGRSPLPGVHSGENSAKAGGPMQFLQSTFDSVVARHPIPPGGAHPPSRYNPHDAIYAAAAYLCDSGARDGRDLHAAIFAYNHAEWYVRKVLDQAQKYNCGAVRAPNRTVQAAIEFACDQLGLPYVWGGDGPANGDRGFDCSGLTKAVYAAAGIDLPRTAQTQYNAGSRIALDRLQPGDLIFFGNGPGRITHVGLALSGSSMINAPDFGTPVRVDAIGKAFGAARPAGSR</sequence>
<evidence type="ECO:0000256" key="5">
    <source>
        <dbReference type="SAM" id="Phobius"/>
    </source>
</evidence>
<keyword evidence="5" id="KW-0812">Transmembrane</keyword>
<keyword evidence="4" id="KW-0788">Thiol protease</keyword>
<dbReference type="Pfam" id="PF01464">
    <property type="entry name" value="SLT"/>
    <property type="match status" value="1"/>
</dbReference>
<dbReference type="GO" id="GO:0008234">
    <property type="term" value="F:cysteine-type peptidase activity"/>
    <property type="evidence" value="ECO:0007669"/>
    <property type="project" value="UniProtKB-KW"/>
</dbReference>
<dbReference type="GeneID" id="92874938"/>
<dbReference type="GO" id="GO:0006508">
    <property type="term" value="P:proteolysis"/>
    <property type="evidence" value="ECO:0007669"/>
    <property type="project" value="UniProtKB-KW"/>
</dbReference>
<dbReference type="PROSITE" id="PS51935">
    <property type="entry name" value="NLPC_P60"/>
    <property type="match status" value="1"/>
</dbReference>
<evidence type="ECO:0000256" key="1">
    <source>
        <dbReference type="ARBA" id="ARBA00007074"/>
    </source>
</evidence>
<evidence type="ECO:0000256" key="4">
    <source>
        <dbReference type="ARBA" id="ARBA00022807"/>
    </source>
</evidence>
<evidence type="ECO:0000313" key="8">
    <source>
        <dbReference type="Proteomes" id="UP000000328"/>
    </source>
</evidence>
<dbReference type="PANTHER" id="PTHR47053">
    <property type="entry name" value="MUREIN DD-ENDOPEPTIDASE MEPH-RELATED"/>
    <property type="match status" value="1"/>
</dbReference>
<dbReference type="PANTHER" id="PTHR47053:SF1">
    <property type="entry name" value="MUREIN DD-ENDOPEPTIDASE MEPH-RELATED"/>
    <property type="match status" value="1"/>
</dbReference>
<reference evidence="7 8" key="1">
    <citation type="journal article" date="2010" name="Cell Res.">
        <title>Complete genome sequence of the rifamycin SV-producing Amycolatopsis mediterranei U32 revealed its genetic characteristics in phylogeny and metabolism.</title>
        <authorList>
            <person name="Zhao W."/>
            <person name="Zhong Y."/>
            <person name="Yuan H."/>
            <person name="Wang J."/>
            <person name="Zheng H."/>
            <person name="Wang Y."/>
            <person name="Cen X."/>
            <person name="Xu F."/>
            <person name="Bai J."/>
            <person name="Han X."/>
            <person name="Lu G."/>
            <person name="Zhu Y."/>
            <person name="Shao Z."/>
            <person name="Yan H."/>
            <person name="Li C."/>
            <person name="Peng N."/>
            <person name="Zhang Z."/>
            <person name="Zhang Y."/>
            <person name="Lin W."/>
            <person name="Fan Y."/>
            <person name="Qin Z."/>
            <person name="Hu Y."/>
            <person name="Zhu B."/>
            <person name="Wang S."/>
            <person name="Ding X."/>
            <person name="Zhao G.P."/>
        </authorList>
    </citation>
    <scope>NUCLEOTIDE SEQUENCE [LARGE SCALE GENOMIC DNA]</scope>
    <source>
        <strain evidence="8">U-32</strain>
    </source>
</reference>
<gene>
    <name evidence="7" type="ordered locus">AMED_7298</name>
</gene>
<dbReference type="CDD" id="cd13399">
    <property type="entry name" value="Slt35-like"/>
    <property type="match status" value="1"/>
</dbReference>
<evidence type="ECO:0000256" key="2">
    <source>
        <dbReference type="ARBA" id="ARBA00022670"/>
    </source>
</evidence>
<dbReference type="HOGENOM" id="CLU_054383_1_0_11"/>
<comment type="similarity">
    <text evidence="1">Belongs to the peptidase C40 family.</text>
</comment>
<dbReference type="Gene3D" id="3.90.1720.10">
    <property type="entry name" value="endopeptidase domain like (from Nostoc punctiforme)"/>
    <property type="match status" value="1"/>
</dbReference>
<dbReference type="SUPFAM" id="SSF54001">
    <property type="entry name" value="Cysteine proteinases"/>
    <property type="match status" value="1"/>
</dbReference>
<name>A0A0H3DH94_AMYMU</name>
<evidence type="ECO:0000313" key="7">
    <source>
        <dbReference type="EMBL" id="ADJ49014.1"/>
    </source>
</evidence>